<feature type="compositionally biased region" description="Basic residues" evidence="1">
    <location>
        <begin position="453"/>
        <end position="468"/>
    </location>
</feature>
<feature type="compositionally biased region" description="Basic and acidic residues" evidence="1">
    <location>
        <begin position="370"/>
        <end position="390"/>
    </location>
</feature>
<feature type="region of interest" description="Disordered" evidence="1">
    <location>
        <begin position="628"/>
        <end position="694"/>
    </location>
</feature>
<reference evidence="2 3" key="1">
    <citation type="submission" date="2018-11" db="EMBL/GenBank/DDBJ databases">
        <title>Genome sequence of Saitozyma podzolica DSM 27192.</title>
        <authorList>
            <person name="Aliyu H."/>
            <person name="Gorte O."/>
            <person name="Ochsenreither K."/>
        </authorList>
    </citation>
    <scope>NUCLEOTIDE SEQUENCE [LARGE SCALE GENOMIC DNA]</scope>
    <source>
        <strain evidence="2 3">DSM 27192</strain>
    </source>
</reference>
<dbReference type="OrthoDB" id="2565126at2759"/>
<feature type="compositionally biased region" description="Basic and acidic residues" evidence="1">
    <location>
        <begin position="240"/>
        <end position="255"/>
    </location>
</feature>
<evidence type="ECO:0000256" key="1">
    <source>
        <dbReference type="SAM" id="MobiDB-lite"/>
    </source>
</evidence>
<protein>
    <submittedName>
        <fullName evidence="2">Uncharacterized protein</fullName>
    </submittedName>
</protein>
<sequence>MSRRREAADLALALRLSTQEVRGISALSPHTLTLSSSHSGTADSREMELRPFPAHAHGAVVEEPPALALGEPQRGSAMDLREALNPSTVAVSMGSSAMETMEHIDTMSSERAEAPSAIESFAPSHAAVVGHSGTNSMPPPIHPHISSPAMPAASRVAGTEKNDSSNSAGSGSGSSRPIFSPTQTSARDDHGVPSVMEMGTTHVPKVLRTYGTRRSASPQKQESHPHSRRRFVLSSSPPVEDPKPSHEPGRSHDDGLMSESEVQEEIETPKPNRTRGSTLEVVLSARPAPKRAIEPHSPDPLDSLPRGSHREASSRARAASHAPTTTTTTTTSQSSVRPDEVGGRRESTRVRDNREKMEKEKEERRRKRREEKAKKEEEERTKVERKEKARVASMSPAKVSAGVTRPDPRASEVEQAVEEVEVEDDMAKTSEGPKKTSAAQSRERELDSTSTQKGKKKGQTVAKGKKRKMIEIEEDEEGEDMISAIPAGPSKKATRSPSAPAGPSRDGKGPSVSPSKANNEDAIEEEGAKEMPEEAEAEAVEEDDQPRGSPKPASPPKLARRSPLKHVAMRVNSPAVHRASPGPTNANGTPLKPGGIQWKTSRNDLSSVLAKFPGSKPSGMSRRLRIAPLHTKIGPPAKALPPVPQKPVRKKKGESDEDEDEDEEGEEESDGEGGVRKKKGKSKEKGLEWFMVED</sequence>
<feature type="compositionally biased region" description="Acidic residues" evidence="1">
    <location>
        <begin position="533"/>
        <end position="544"/>
    </location>
</feature>
<keyword evidence="3" id="KW-1185">Reference proteome</keyword>
<evidence type="ECO:0000313" key="3">
    <source>
        <dbReference type="Proteomes" id="UP000279259"/>
    </source>
</evidence>
<feature type="compositionally biased region" description="Low complexity" evidence="1">
    <location>
        <begin position="315"/>
        <end position="336"/>
    </location>
</feature>
<gene>
    <name evidence="2" type="ORF">EHS25_005005</name>
</gene>
<proteinExistence type="predicted"/>
<dbReference type="EMBL" id="RSCD01000021">
    <property type="protein sequence ID" value="RSH85198.1"/>
    <property type="molecule type" value="Genomic_DNA"/>
</dbReference>
<feature type="region of interest" description="Disordered" evidence="1">
    <location>
        <begin position="128"/>
        <end position="602"/>
    </location>
</feature>
<comment type="caution">
    <text evidence="2">The sequence shown here is derived from an EMBL/GenBank/DDBJ whole genome shotgun (WGS) entry which is preliminary data.</text>
</comment>
<dbReference type="AlphaFoldDB" id="A0A427Y243"/>
<feature type="compositionally biased region" description="Low complexity" evidence="1">
    <location>
        <begin position="164"/>
        <end position="175"/>
    </location>
</feature>
<evidence type="ECO:0000313" key="2">
    <source>
        <dbReference type="EMBL" id="RSH85198.1"/>
    </source>
</evidence>
<feature type="compositionally biased region" description="Basic and acidic residues" evidence="1">
    <location>
        <begin position="337"/>
        <end position="363"/>
    </location>
</feature>
<feature type="compositionally biased region" description="Acidic residues" evidence="1">
    <location>
        <begin position="655"/>
        <end position="671"/>
    </location>
</feature>
<organism evidence="2 3">
    <name type="scientific">Saitozyma podzolica</name>
    <dbReference type="NCBI Taxonomy" id="1890683"/>
    <lineage>
        <taxon>Eukaryota</taxon>
        <taxon>Fungi</taxon>
        <taxon>Dikarya</taxon>
        <taxon>Basidiomycota</taxon>
        <taxon>Agaricomycotina</taxon>
        <taxon>Tremellomycetes</taxon>
        <taxon>Tremellales</taxon>
        <taxon>Trimorphomycetaceae</taxon>
        <taxon>Saitozyma</taxon>
    </lineage>
</organism>
<name>A0A427Y243_9TREE</name>
<dbReference type="Proteomes" id="UP000279259">
    <property type="component" value="Unassembled WGS sequence"/>
</dbReference>
<feature type="compositionally biased region" description="Basic residues" evidence="1">
    <location>
        <begin position="558"/>
        <end position="568"/>
    </location>
</feature>
<feature type="compositionally biased region" description="Basic and acidic residues" evidence="1">
    <location>
        <begin position="425"/>
        <end position="434"/>
    </location>
</feature>
<feature type="compositionally biased region" description="Acidic residues" evidence="1">
    <location>
        <begin position="415"/>
        <end position="424"/>
    </location>
</feature>
<accession>A0A427Y243</accession>